<evidence type="ECO:0000313" key="3">
    <source>
        <dbReference type="Proteomes" id="UP001432014"/>
    </source>
</evidence>
<feature type="region of interest" description="Disordered" evidence="1">
    <location>
        <begin position="53"/>
        <end position="91"/>
    </location>
</feature>
<proteinExistence type="predicted"/>
<dbReference type="Proteomes" id="UP001432014">
    <property type="component" value="Plasmid unnamed1"/>
</dbReference>
<sequence>MSKNPDFGTDTDSARIFAYLCQRPPAPAPGRAPTPACMPRHRPATTAAEIARREGLDLDLPPAGRPARPVTPRPRREQTTARKDRRGPSAEDIAVRTVQSIDPALSRAKALDLAKQWIQSGCSLLDLDAWITALGLYNTVAARHCLERGLTLSSLETVVDGMQVRRRVRAGESVDSTIALAAVLGIALAGRSTQRLLPRNE</sequence>
<feature type="compositionally biased region" description="Basic and acidic residues" evidence="1">
    <location>
        <begin position="74"/>
        <end position="89"/>
    </location>
</feature>
<organism evidence="2 3">
    <name type="scientific">Kitasatospora herbaricolor</name>
    <dbReference type="NCBI Taxonomy" id="68217"/>
    <lineage>
        <taxon>Bacteria</taxon>
        <taxon>Bacillati</taxon>
        <taxon>Actinomycetota</taxon>
        <taxon>Actinomycetes</taxon>
        <taxon>Kitasatosporales</taxon>
        <taxon>Streptomycetaceae</taxon>
        <taxon>Kitasatospora</taxon>
    </lineage>
</organism>
<keyword evidence="2" id="KW-0614">Plasmid</keyword>
<dbReference type="EMBL" id="CP108483">
    <property type="protein sequence ID" value="WUS61881.1"/>
    <property type="molecule type" value="Genomic_DNA"/>
</dbReference>
<accession>A0ABZ1WLT0</accession>
<geneLocation type="plasmid" evidence="2 3">
    <name>unnamed1</name>
</geneLocation>
<feature type="compositionally biased region" description="Low complexity" evidence="1">
    <location>
        <begin position="61"/>
        <end position="70"/>
    </location>
</feature>
<name>A0ABZ1WLT0_9ACTN</name>
<protein>
    <submittedName>
        <fullName evidence="2">Uncharacterized protein</fullName>
    </submittedName>
</protein>
<reference evidence="2 3" key="1">
    <citation type="submission" date="2022-10" db="EMBL/GenBank/DDBJ databases">
        <title>The complete genomes of actinobacterial strains from the NBC collection.</title>
        <authorList>
            <person name="Joergensen T.S."/>
            <person name="Alvarez Arevalo M."/>
            <person name="Sterndorff E.B."/>
            <person name="Faurdal D."/>
            <person name="Vuksanovic O."/>
            <person name="Mourched A.-S."/>
            <person name="Charusanti P."/>
            <person name="Shaw S."/>
            <person name="Blin K."/>
            <person name="Weber T."/>
        </authorList>
    </citation>
    <scope>NUCLEOTIDE SEQUENCE [LARGE SCALE GENOMIC DNA]</scope>
    <source>
        <strain evidence="2 3">NBC_01247</strain>
        <plasmid evidence="2 3">unnamed1</plasmid>
    </source>
</reference>
<evidence type="ECO:0000313" key="2">
    <source>
        <dbReference type="EMBL" id="WUS61881.1"/>
    </source>
</evidence>
<dbReference type="RefSeq" id="WP_329501512.1">
    <property type="nucleotide sequence ID" value="NZ_CP108461.1"/>
</dbReference>
<evidence type="ECO:0000256" key="1">
    <source>
        <dbReference type="SAM" id="MobiDB-lite"/>
    </source>
</evidence>
<gene>
    <name evidence="2" type="ORF">OG469_41100</name>
</gene>
<keyword evidence="3" id="KW-1185">Reference proteome</keyword>